<dbReference type="PANTHER" id="PTHR20835">
    <property type="entry name" value="E3 UBIQUITIN-PROTEIN LIGASE PPP1R11-RELATED"/>
    <property type="match status" value="1"/>
</dbReference>
<dbReference type="Pfam" id="PF07491">
    <property type="entry name" value="PPI_Ypi1"/>
    <property type="match status" value="1"/>
</dbReference>
<dbReference type="KEGG" id="dpo:4814986"/>
<dbReference type="RefSeq" id="XP_001355047.3">
    <property type="nucleotide sequence ID" value="XM_001355011.4"/>
</dbReference>
<keyword evidence="4" id="KW-1185">Reference proteome</keyword>
<dbReference type="GO" id="GO:0008157">
    <property type="term" value="F:protein phosphatase 1 binding"/>
    <property type="evidence" value="ECO:0007669"/>
    <property type="project" value="TreeGrafter"/>
</dbReference>
<organism evidence="4 5">
    <name type="scientific">Drosophila pseudoobscura pseudoobscura</name>
    <name type="common">Fruit fly</name>
    <dbReference type="NCBI Taxonomy" id="46245"/>
    <lineage>
        <taxon>Eukaryota</taxon>
        <taxon>Metazoa</taxon>
        <taxon>Ecdysozoa</taxon>
        <taxon>Arthropoda</taxon>
        <taxon>Hexapoda</taxon>
        <taxon>Insecta</taxon>
        <taxon>Pterygota</taxon>
        <taxon>Neoptera</taxon>
        <taxon>Endopterygota</taxon>
        <taxon>Diptera</taxon>
        <taxon>Brachycera</taxon>
        <taxon>Muscomorpha</taxon>
        <taxon>Ephydroidea</taxon>
        <taxon>Drosophilidae</taxon>
        <taxon>Drosophila</taxon>
        <taxon>Sophophora</taxon>
    </lineage>
</organism>
<name>A0A6I8UGC7_DROPS</name>
<proteinExistence type="predicted"/>
<dbReference type="InParanoid" id="A0A6I8UGC7"/>
<dbReference type="GO" id="GO:0005634">
    <property type="term" value="C:nucleus"/>
    <property type="evidence" value="ECO:0007669"/>
    <property type="project" value="TreeGrafter"/>
</dbReference>
<evidence type="ECO:0000256" key="2">
    <source>
        <dbReference type="ARBA" id="ARBA00031039"/>
    </source>
</evidence>
<gene>
    <name evidence="5" type="primary">I-3</name>
</gene>
<sequence>MNPQENTEKEPGPGPEPSSIKLKLMAGNGGPDVAATGHGGGIQTPVEGSTRPFSIAGGGSSISSTINQSVQSMTMTMPMPTLRFVLRRPASPTISPSSSCSPLPRHVRFHESVVDNEKMNRRKSKCCCIYRKPHPFGESSSDTDDECEHCFGHPEVRARNRQKKKMAGCGCGCCGGHSPPAAVVPEECPEAPEQEAVPGDSAAPKTDDDQSGEETLS</sequence>
<feature type="compositionally biased region" description="Basic and acidic residues" evidence="3">
    <location>
        <begin position="1"/>
        <end position="11"/>
    </location>
</feature>
<dbReference type="GO" id="GO:0004865">
    <property type="term" value="F:protein serine/threonine phosphatase inhibitor activity"/>
    <property type="evidence" value="ECO:0007669"/>
    <property type="project" value="InterPro"/>
</dbReference>
<protein>
    <recommendedName>
        <fullName evidence="1">E3 ubiquitin-protein ligase PPP1R11</fullName>
    </recommendedName>
    <alternativeName>
        <fullName evidence="2">Protein phosphatase 1 regulatory subunit 11</fullName>
    </alternativeName>
</protein>
<dbReference type="ExpressionAtlas" id="A0A6I8UGC7">
    <property type="expression patterns" value="baseline"/>
</dbReference>
<feature type="region of interest" description="Disordered" evidence="3">
    <location>
        <begin position="184"/>
        <end position="217"/>
    </location>
</feature>
<accession>A0A6I8UGC7</accession>
<feature type="region of interest" description="Disordered" evidence="3">
    <location>
        <begin position="1"/>
        <end position="61"/>
    </location>
</feature>
<evidence type="ECO:0000313" key="4">
    <source>
        <dbReference type="Proteomes" id="UP000001819"/>
    </source>
</evidence>
<reference evidence="5" key="1">
    <citation type="submission" date="2025-08" db="UniProtKB">
        <authorList>
            <consortium name="RefSeq"/>
        </authorList>
    </citation>
    <scope>IDENTIFICATION</scope>
    <source>
        <strain evidence="5">MV-25-SWS-2005</strain>
        <tissue evidence="5">Whole body</tissue>
    </source>
</reference>
<dbReference type="PANTHER" id="PTHR20835:SF0">
    <property type="entry name" value="E3 UBIQUITIN-PROTEIN LIGASE PPP1R11"/>
    <property type="match status" value="1"/>
</dbReference>
<evidence type="ECO:0000256" key="1">
    <source>
        <dbReference type="ARBA" id="ARBA00021994"/>
    </source>
</evidence>
<dbReference type="Proteomes" id="UP000001819">
    <property type="component" value="Chromosome X"/>
</dbReference>
<evidence type="ECO:0000256" key="3">
    <source>
        <dbReference type="SAM" id="MobiDB-lite"/>
    </source>
</evidence>
<dbReference type="AlphaFoldDB" id="A0A6I8UGC7"/>
<evidence type="ECO:0000313" key="5">
    <source>
        <dbReference type="RefSeq" id="XP_001355047.3"/>
    </source>
</evidence>
<dbReference type="InterPro" id="IPR011107">
    <property type="entry name" value="PPI_Ypi1"/>
</dbReference>